<reference evidence="2" key="1">
    <citation type="journal article" date="2017" name="Front. Cell. Infect. Microbiol.">
        <title>The Distinct Transcriptional Response of the Midgut of Amblyomma sculptum and Amblyomma aureolatum Ticks to Rickettsia rickettsii Correlates to Their Differences in Susceptibility to Infection.</title>
        <authorList>
            <person name="Martins L.A."/>
            <person name="Galletti M.F.B.M."/>
            <person name="Ribeiro J.M."/>
            <person name="Fujita A."/>
            <person name="Costa F.B."/>
            <person name="Labruna M.B."/>
            <person name="Daffre S."/>
            <person name="Fogaca A.C."/>
        </authorList>
    </citation>
    <scope>NUCLEOTIDE SEQUENCE</scope>
</reference>
<accession>A0A1E1X0V3</accession>
<evidence type="ECO:0000313" key="2">
    <source>
        <dbReference type="EMBL" id="JAT92899.1"/>
    </source>
</evidence>
<proteinExistence type="evidence at transcript level"/>
<feature type="non-terminal residue" evidence="2">
    <location>
        <position position="159"/>
    </location>
</feature>
<feature type="non-terminal residue" evidence="2">
    <location>
        <position position="1"/>
    </location>
</feature>
<dbReference type="AlphaFoldDB" id="A0A1E1X0V3"/>
<dbReference type="EMBL" id="GFAC01006289">
    <property type="protein sequence ID" value="JAT92899.1"/>
    <property type="molecule type" value="mRNA"/>
</dbReference>
<name>A0A1E1X0V3_9ACAR</name>
<protein>
    <submittedName>
        <fullName evidence="2">Uncharacterized protein</fullName>
    </submittedName>
</protein>
<organism evidence="2">
    <name type="scientific">Amblyomma aureolatum</name>
    <dbReference type="NCBI Taxonomy" id="187763"/>
    <lineage>
        <taxon>Eukaryota</taxon>
        <taxon>Metazoa</taxon>
        <taxon>Ecdysozoa</taxon>
        <taxon>Arthropoda</taxon>
        <taxon>Chelicerata</taxon>
        <taxon>Arachnida</taxon>
        <taxon>Acari</taxon>
        <taxon>Parasitiformes</taxon>
        <taxon>Ixodida</taxon>
        <taxon>Ixodoidea</taxon>
        <taxon>Ixodidae</taxon>
        <taxon>Amblyomminae</taxon>
        <taxon>Amblyomma</taxon>
    </lineage>
</organism>
<sequence length="159" mass="17683">LHIVVKILSDFGYLKTLKRLRKEATDDKLRPENVADAVRRFNFDALAAGLICADRRDEASTKGSVNPNPAPHETVTSSSGSACAVSVPKSMIKKKGTAHKETPTSDDCAEASKGRFKRIHDDIWMERIEKEELKHNSYTSKNDEFSLKAAQELIQVKGK</sequence>
<feature type="region of interest" description="Disordered" evidence="1">
    <location>
        <begin position="57"/>
        <end position="113"/>
    </location>
</feature>
<evidence type="ECO:0000256" key="1">
    <source>
        <dbReference type="SAM" id="MobiDB-lite"/>
    </source>
</evidence>